<evidence type="ECO:0000313" key="3">
    <source>
        <dbReference type="Proteomes" id="UP000046090"/>
    </source>
</evidence>
<organism evidence="2 3">
    <name type="scientific">Helicobacter heilmannii</name>
    <dbReference type="NCBI Taxonomy" id="35817"/>
    <lineage>
        <taxon>Bacteria</taxon>
        <taxon>Pseudomonadati</taxon>
        <taxon>Campylobacterota</taxon>
        <taxon>Epsilonproteobacteria</taxon>
        <taxon>Campylobacterales</taxon>
        <taxon>Helicobacteraceae</taxon>
        <taxon>Helicobacter</taxon>
    </lineage>
</organism>
<feature type="region of interest" description="Disordered" evidence="1">
    <location>
        <begin position="231"/>
        <end position="269"/>
    </location>
</feature>
<reference evidence="3" key="1">
    <citation type="submission" date="2014-12" db="EMBL/GenBank/DDBJ databases">
        <authorList>
            <person name="Smet A."/>
        </authorList>
    </citation>
    <scope>NUCLEOTIDE SEQUENCE [LARGE SCALE GENOMIC DNA]</scope>
</reference>
<accession>A0A0K2Y8F6</accession>
<name>A0A0K2Y8F6_HELHE</name>
<dbReference type="RefSeq" id="WP_156294626.1">
    <property type="nucleotide sequence ID" value="NZ_AP026684.1"/>
</dbReference>
<evidence type="ECO:0000256" key="1">
    <source>
        <dbReference type="SAM" id="MobiDB-lite"/>
    </source>
</evidence>
<dbReference type="AlphaFoldDB" id="A0A0K2Y8F6"/>
<sequence length="269" mass="31058">MLILYSTEQYHPLQTGLASADYGLTYALAKAGHKVYCITSNIYRDKPIHRNGAKHKVKSGALERMALEIAPNLFVLEFAIVPGKFYGAWEGEVQDYQDFVKNFACDLLITSAILTWTSDCVFDLLSQCHAKKKILRLHGERDLMQGYPKSLKFALKDWIRRLCYSPEHYKMYSYIPWLRAKLKQQIKIYDCVFFLHKRSHAHDFLLPYCKRVEMLPNGVFEKDICPPKTLESALKSHNPQPTTHNPQPTTHNPQPTTHNPQPTTHNPPF</sequence>
<dbReference type="EMBL" id="CDMK01000001">
    <property type="protein sequence ID" value="CRI33974.1"/>
    <property type="molecule type" value="Genomic_DNA"/>
</dbReference>
<feature type="compositionally biased region" description="Low complexity" evidence="1">
    <location>
        <begin position="237"/>
        <end position="269"/>
    </location>
</feature>
<dbReference type="GeneID" id="76197814"/>
<dbReference type="Proteomes" id="UP000046090">
    <property type="component" value="Unassembled WGS sequence"/>
</dbReference>
<proteinExistence type="predicted"/>
<protein>
    <submittedName>
        <fullName evidence="2">Uncharacterized protein</fullName>
    </submittedName>
</protein>
<gene>
    <name evidence="2" type="ORF">HHE01_16600</name>
</gene>
<keyword evidence="3" id="KW-1185">Reference proteome</keyword>
<evidence type="ECO:0000313" key="2">
    <source>
        <dbReference type="EMBL" id="CRI33974.1"/>
    </source>
</evidence>
<dbReference type="SUPFAM" id="SSF53756">
    <property type="entry name" value="UDP-Glycosyltransferase/glycogen phosphorylase"/>
    <property type="match status" value="1"/>
</dbReference>